<keyword evidence="5 8" id="KW-1133">Transmembrane helix</keyword>
<dbReference type="GO" id="GO:0005886">
    <property type="term" value="C:plasma membrane"/>
    <property type="evidence" value="ECO:0007669"/>
    <property type="project" value="UniProtKB-SubCell"/>
</dbReference>
<sequence>MGSGRLKPSTRRLLRRWIIGGAVAFVLVVLLSNRWVINSTDAYVFKSWALLPFNDVGLVLGTSKYLENGRPSPEFRGRIEAAAELYRNGKVKHLIVSGANPDETYNEPRFMYQELVKLGVPERAITMDFAGFRTLDSIVRAQAVFGLDRFTVITQRYHSYRAVFIGRKLGLNVVAYLAPATSDGGMGMRNPPREIFARTKAVLDIFLLRTSPRFLGEPQPIRISPEAEQT</sequence>
<evidence type="ECO:0000256" key="7">
    <source>
        <dbReference type="ARBA" id="ARBA00037355"/>
    </source>
</evidence>
<dbReference type="InterPro" id="IPR051599">
    <property type="entry name" value="Cell_Envelope_Assoc"/>
</dbReference>
<accession>A0A1I2J8H1</accession>
<protein>
    <submittedName>
        <fullName evidence="10">SanA protein</fullName>
    </submittedName>
</protein>
<dbReference type="STRING" id="1076937.SAMN04488120_1064"/>
<evidence type="ECO:0000256" key="5">
    <source>
        <dbReference type="ARBA" id="ARBA00022989"/>
    </source>
</evidence>
<comment type="function">
    <text evidence="7">Participates in the barrier function of the cell envelope.</text>
</comment>
<dbReference type="AlphaFoldDB" id="A0A1I2J8H1"/>
<reference evidence="10 11" key="1">
    <citation type="submission" date="2016-10" db="EMBL/GenBank/DDBJ databases">
        <authorList>
            <person name="de Groot N.N."/>
        </authorList>
    </citation>
    <scope>NUCLEOTIDE SEQUENCE [LARGE SCALE GENOMIC DNA]</scope>
    <source>
        <strain evidence="10 11">DSM 23609</strain>
    </source>
</reference>
<dbReference type="CDD" id="cd06259">
    <property type="entry name" value="YdcF-like"/>
    <property type="match status" value="1"/>
</dbReference>
<dbReference type="PANTHER" id="PTHR30336">
    <property type="entry name" value="INNER MEMBRANE PROTEIN, PROBABLE PERMEASE"/>
    <property type="match status" value="1"/>
</dbReference>
<keyword evidence="3" id="KW-0997">Cell inner membrane</keyword>
<keyword evidence="6 8" id="KW-0472">Membrane</keyword>
<dbReference type="InterPro" id="IPR003848">
    <property type="entry name" value="DUF218"/>
</dbReference>
<dbReference type="Proteomes" id="UP000199771">
    <property type="component" value="Unassembled WGS sequence"/>
</dbReference>
<evidence type="ECO:0000256" key="6">
    <source>
        <dbReference type="ARBA" id="ARBA00023136"/>
    </source>
</evidence>
<keyword evidence="4 8" id="KW-0812">Transmembrane</keyword>
<dbReference type="PANTHER" id="PTHR30336:SF0">
    <property type="entry name" value="PROTEIN SANA"/>
    <property type="match status" value="1"/>
</dbReference>
<evidence type="ECO:0000313" key="11">
    <source>
        <dbReference type="Proteomes" id="UP000199771"/>
    </source>
</evidence>
<evidence type="ECO:0000313" key="10">
    <source>
        <dbReference type="EMBL" id="SFF50290.1"/>
    </source>
</evidence>
<comment type="subcellular location">
    <subcellularLocation>
        <location evidence="1">Cell inner membrane</location>
        <topology evidence="1">Single-pass membrane protein</topology>
    </subcellularLocation>
</comment>
<evidence type="ECO:0000256" key="1">
    <source>
        <dbReference type="ARBA" id="ARBA00004377"/>
    </source>
</evidence>
<keyword evidence="2" id="KW-1003">Cell membrane</keyword>
<feature type="domain" description="DUF218" evidence="9">
    <location>
        <begin position="56"/>
        <end position="178"/>
    </location>
</feature>
<feature type="transmembrane region" description="Helical" evidence="8">
    <location>
        <begin position="17"/>
        <end position="37"/>
    </location>
</feature>
<proteinExistence type="predicted"/>
<evidence type="ECO:0000256" key="3">
    <source>
        <dbReference type="ARBA" id="ARBA00022519"/>
    </source>
</evidence>
<evidence type="ECO:0000259" key="9">
    <source>
        <dbReference type="Pfam" id="PF02698"/>
    </source>
</evidence>
<gene>
    <name evidence="10" type="ORF">SAMN04488120_1064</name>
</gene>
<evidence type="ECO:0000256" key="8">
    <source>
        <dbReference type="SAM" id="Phobius"/>
    </source>
</evidence>
<name>A0A1I2J8H1_9GAMM</name>
<keyword evidence="11" id="KW-1185">Reference proteome</keyword>
<evidence type="ECO:0000256" key="4">
    <source>
        <dbReference type="ARBA" id="ARBA00022692"/>
    </source>
</evidence>
<dbReference type="Pfam" id="PF02698">
    <property type="entry name" value="DUF218"/>
    <property type="match status" value="1"/>
</dbReference>
<dbReference type="EMBL" id="FOOC01000006">
    <property type="protein sequence ID" value="SFF50290.1"/>
    <property type="molecule type" value="Genomic_DNA"/>
</dbReference>
<organism evidence="10 11">
    <name type="scientific">Fontimonas thermophila</name>
    <dbReference type="NCBI Taxonomy" id="1076937"/>
    <lineage>
        <taxon>Bacteria</taxon>
        <taxon>Pseudomonadati</taxon>
        <taxon>Pseudomonadota</taxon>
        <taxon>Gammaproteobacteria</taxon>
        <taxon>Nevskiales</taxon>
        <taxon>Nevskiaceae</taxon>
        <taxon>Fontimonas</taxon>
    </lineage>
</organism>
<evidence type="ECO:0000256" key="2">
    <source>
        <dbReference type="ARBA" id="ARBA00022475"/>
    </source>
</evidence>